<name>A0A392RLS4_9FABA</name>
<evidence type="ECO:0000313" key="2">
    <source>
        <dbReference type="Proteomes" id="UP000265520"/>
    </source>
</evidence>
<reference evidence="1 2" key="1">
    <citation type="journal article" date="2018" name="Front. Plant Sci.">
        <title>Red Clover (Trifolium pratense) and Zigzag Clover (T. medium) - A Picture of Genomic Similarities and Differences.</title>
        <authorList>
            <person name="Dluhosova J."/>
            <person name="Istvanek J."/>
            <person name="Nedelnik J."/>
            <person name="Repkova J."/>
        </authorList>
    </citation>
    <scope>NUCLEOTIDE SEQUENCE [LARGE SCALE GENOMIC DNA]</scope>
    <source>
        <strain evidence="2">cv. 10/8</strain>
        <tissue evidence="1">Leaf</tissue>
    </source>
</reference>
<dbReference type="AlphaFoldDB" id="A0A392RLS4"/>
<evidence type="ECO:0000313" key="1">
    <source>
        <dbReference type="EMBL" id="MCI36750.1"/>
    </source>
</evidence>
<dbReference type="EMBL" id="LXQA010237063">
    <property type="protein sequence ID" value="MCI36750.1"/>
    <property type="molecule type" value="Genomic_DNA"/>
</dbReference>
<dbReference type="Proteomes" id="UP000265520">
    <property type="component" value="Unassembled WGS sequence"/>
</dbReference>
<organism evidence="1 2">
    <name type="scientific">Trifolium medium</name>
    <dbReference type="NCBI Taxonomy" id="97028"/>
    <lineage>
        <taxon>Eukaryota</taxon>
        <taxon>Viridiplantae</taxon>
        <taxon>Streptophyta</taxon>
        <taxon>Embryophyta</taxon>
        <taxon>Tracheophyta</taxon>
        <taxon>Spermatophyta</taxon>
        <taxon>Magnoliopsida</taxon>
        <taxon>eudicotyledons</taxon>
        <taxon>Gunneridae</taxon>
        <taxon>Pentapetalae</taxon>
        <taxon>rosids</taxon>
        <taxon>fabids</taxon>
        <taxon>Fabales</taxon>
        <taxon>Fabaceae</taxon>
        <taxon>Papilionoideae</taxon>
        <taxon>50 kb inversion clade</taxon>
        <taxon>NPAAA clade</taxon>
        <taxon>Hologalegina</taxon>
        <taxon>IRL clade</taxon>
        <taxon>Trifolieae</taxon>
        <taxon>Trifolium</taxon>
    </lineage>
</organism>
<feature type="non-terminal residue" evidence="1">
    <location>
        <position position="58"/>
    </location>
</feature>
<accession>A0A392RLS4</accession>
<proteinExistence type="predicted"/>
<comment type="caution">
    <text evidence="1">The sequence shown here is derived from an EMBL/GenBank/DDBJ whole genome shotgun (WGS) entry which is preliminary data.</text>
</comment>
<feature type="non-terminal residue" evidence="1">
    <location>
        <position position="1"/>
    </location>
</feature>
<protein>
    <submittedName>
        <fullName evidence="1">125 kDa kinesin-like protein</fullName>
    </submittedName>
</protein>
<keyword evidence="2" id="KW-1185">Reference proteome</keyword>
<sequence>VNTAHSAFGQVKRTQDAVNELGTKHIFATESLIRSARDSNVQHVAEVNSARAAAEEDV</sequence>